<dbReference type="SUPFAM" id="SSF111369">
    <property type="entry name" value="HlyD-like secretion proteins"/>
    <property type="match status" value="1"/>
</dbReference>
<dbReference type="EMBL" id="WAEL01000013">
    <property type="protein sequence ID" value="NID13571.1"/>
    <property type="molecule type" value="Genomic_DNA"/>
</dbReference>
<evidence type="ECO:0000256" key="2">
    <source>
        <dbReference type="ARBA" id="ARBA00022448"/>
    </source>
</evidence>
<evidence type="ECO:0000259" key="5">
    <source>
        <dbReference type="Pfam" id="PF25954"/>
    </source>
</evidence>
<sequence length="417" mass="44332">MKRIHLIISHIFLLSLLTVTACKKQSAEGGNADTTVVGASGHEAEPKTGQPVEGAEEEEAGLIELTEAQYQTVGVKLGRLEQRQMSQLIRVNGSLTVPPGQQVSVSSPYGGILKSANLLAGTPVRQGQTLAVLENPEFIRIQQEYLETQSQLTYQQQEYERQRELSRENVGALKTLQQATSQLGMLRARIGGLRQQLAILGVNAAKLTPETITRTMSVRAPIGGTLTQVNVNRGSYVAANDVLFELTNAAGLLAELTVFEGDLARMQVGQRVRLSVVGVAGERTGRIKLINREVNADRTVKVYASLDNPASGALRPGTFVKAVVETGAATEPALPEPAVVQSGNSSQIFVYAGKEDHEGLVHYRFRPVPVRAGAAQNGYRSVTLPTGVAADAQVVLAGAYDILSASAGGDEGGGHGH</sequence>
<dbReference type="PANTHER" id="PTHR30097">
    <property type="entry name" value="CATION EFFLUX SYSTEM PROTEIN CUSB"/>
    <property type="match status" value="1"/>
</dbReference>
<dbReference type="InterPro" id="IPR058647">
    <property type="entry name" value="BSH_CzcB-like"/>
</dbReference>
<dbReference type="Gene3D" id="1.10.287.470">
    <property type="entry name" value="Helix hairpin bin"/>
    <property type="match status" value="1"/>
</dbReference>
<feature type="region of interest" description="Disordered" evidence="3">
    <location>
        <begin position="28"/>
        <end position="56"/>
    </location>
</feature>
<evidence type="ECO:0000256" key="3">
    <source>
        <dbReference type="SAM" id="MobiDB-lite"/>
    </source>
</evidence>
<keyword evidence="4" id="KW-0732">Signal</keyword>
<feature type="chain" id="PRO_5046089406" evidence="4">
    <location>
        <begin position="22"/>
        <end position="417"/>
    </location>
</feature>
<protein>
    <submittedName>
        <fullName evidence="7">Efflux RND transporter periplasmic adaptor subunit</fullName>
    </submittedName>
</protein>
<dbReference type="Gene3D" id="2.40.30.170">
    <property type="match status" value="1"/>
</dbReference>
<dbReference type="PANTHER" id="PTHR30097:SF4">
    <property type="entry name" value="SLR6042 PROTEIN"/>
    <property type="match status" value="1"/>
</dbReference>
<organism evidence="7 8">
    <name type="scientific">Fibrivirga algicola</name>
    <dbReference type="NCBI Taxonomy" id="2950420"/>
    <lineage>
        <taxon>Bacteria</taxon>
        <taxon>Pseudomonadati</taxon>
        <taxon>Bacteroidota</taxon>
        <taxon>Cytophagia</taxon>
        <taxon>Cytophagales</taxon>
        <taxon>Spirosomataceae</taxon>
        <taxon>Fibrivirga</taxon>
    </lineage>
</organism>
<name>A0ABX0QM45_9BACT</name>
<dbReference type="Gene3D" id="2.40.420.20">
    <property type="match status" value="1"/>
</dbReference>
<dbReference type="InterPro" id="IPR006143">
    <property type="entry name" value="RND_pump_MFP"/>
</dbReference>
<evidence type="ECO:0000313" key="7">
    <source>
        <dbReference type="EMBL" id="NID13571.1"/>
    </source>
</evidence>
<gene>
    <name evidence="7" type="ORF">F7231_25615</name>
</gene>
<reference evidence="7" key="1">
    <citation type="submission" date="2024-05" db="EMBL/GenBank/DDBJ databases">
        <authorList>
            <person name="Jung D.-H."/>
        </authorList>
    </citation>
    <scope>NUCLEOTIDE SEQUENCE</scope>
    <source>
        <strain evidence="7">JA-25</strain>
    </source>
</reference>
<feature type="domain" description="CusB-like beta-barrel" evidence="5">
    <location>
        <begin position="255"/>
        <end position="324"/>
    </location>
</feature>
<accession>A0ABX0QM45</accession>
<dbReference type="RefSeq" id="WP_166694097.1">
    <property type="nucleotide sequence ID" value="NZ_WAEL01000013.1"/>
</dbReference>
<dbReference type="Pfam" id="PF25973">
    <property type="entry name" value="BSH_CzcB"/>
    <property type="match status" value="1"/>
</dbReference>
<keyword evidence="2" id="KW-0813">Transport</keyword>
<evidence type="ECO:0000259" key="6">
    <source>
        <dbReference type="Pfam" id="PF25973"/>
    </source>
</evidence>
<keyword evidence="8" id="KW-1185">Reference proteome</keyword>
<dbReference type="InterPro" id="IPR058792">
    <property type="entry name" value="Beta-barrel_RND_2"/>
</dbReference>
<evidence type="ECO:0000256" key="4">
    <source>
        <dbReference type="SAM" id="SignalP"/>
    </source>
</evidence>
<feature type="domain" description="CzcB-like barrel-sandwich hybrid" evidence="6">
    <location>
        <begin position="103"/>
        <end position="248"/>
    </location>
</feature>
<comment type="caution">
    <text evidence="7">The sequence shown here is derived from an EMBL/GenBank/DDBJ whole genome shotgun (WGS) entry which is preliminary data.</text>
</comment>
<dbReference type="Pfam" id="PF25954">
    <property type="entry name" value="Beta-barrel_RND_2"/>
    <property type="match status" value="1"/>
</dbReference>
<dbReference type="NCBIfam" id="TIGR01730">
    <property type="entry name" value="RND_mfp"/>
    <property type="match status" value="1"/>
</dbReference>
<dbReference type="Proteomes" id="UP000606008">
    <property type="component" value="Unassembled WGS sequence"/>
</dbReference>
<dbReference type="PROSITE" id="PS51257">
    <property type="entry name" value="PROKAR_LIPOPROTEIN"/>
    <property type="match status" value="1"/>
</dbReference>
<dbReference type="InterPro" id="IPR051909">
    <property type="entry name" value="MFP_Cation_Efflux"/>
</dbReference>
<dbReference type="Gene3D" id="2.40.50.100">
    <property type="match status" value="1"/>
</dbReference>
<evidence type="ECO:0000256" key="1">
    <source>
        <dbReference type="ARBA" id="ARBA00009477"/>
    </source>
</evidence>
<feature type="signal peptide" evidence="4">
    <location>
        <begin position="1"/>
        <end position="21"/>
    </location>
</feature>
<evidence type="ECO:0000313" key="8">
    <source>
        <dbReference type="Proteomes" id="UP000606008"/>
    </source>
</evidence>
<comment type="similarity">
    <text evidence="1">Belongs to the membrane fusion protein (MFP) (TC 8.A.1) family.</text>
</comment>
<proteinExistence type="inferred from homology"/>